<name>A0A176WP48_MARPO</name>
<protein>
    <submittedName>
        <fullName evidence="2">Uncharacterized protein</fullName>
    </submittedName>
</protein>
<dbReference type="EMBL" id="LVLJ01000456">
    <property type="protein sequence ID" value="OAE34062.1"/>
    <property type="molecule type" value="Genomic_DNA"/>
</dbReference>
<evidence type="ECO:0000313" key="3">
    <source>
        <dbReference type="Proteomes" id="UP000077202"/>
    </source>
</evidence>
<gene>
    <name evidence="2" type="ORF">AXG93_4280s1110</name>
</gene>
<keyword evidence="3" id="KW-1185">Reference proteome</keyword>
<proteinExistence type="predicted"/>
<dbReference type="AlphaFoldDB" id="A0A176WP48"/>
<feature type="compositionally biased region" description="Basic residues" evidence="1">
    <location>
        <begin position="35"/>
        <end position="48"/>
    </location>
</feature>
<accession>A0A176WP48</accession>
<reference evidence="2" key="1">
    <citation type="submission" date="2016-03" db="EMBL/GenBank/DDBJ databases">
        <title>Mechanisms controlling the formation of the plant cell surface in tip-growing cells are functionally conserved among land plants.</title>
        <authorList>
            <person name="Honkanen S."/>
            <person name="Jones V.A."/>
            <person name="Morieri G."/>
            <person name="Champion C."/>
            <person name="Hetherington A.J."/>
            <person name="Kelly S."/>
            <person name="Saint-Marcoux D."/>
            <person name="Proust H."/>
            <person name="Prescott H."/>
            <person name="Dolan L."/>
        </authorList>
    </citation>
    <scope>NUCLEOTIDE SEQUENCE [LARGE SCALE GENOMIC DNA]</scope>
    <source>
        <tissue evidence="2">Whole gametophyte</tissue>
    </source>
</reference>
<comment type="caution">
    <text evidence="2">The sequence shown here is derived from an EMBL/GenBank/DDBJ whole genome shotgun (WGS) entry which is preliminary data.</text>
</comment>
<feature type="region of interest" description="Disordered" evidence="1">
    <location>
        <begin position="16"/>
        <end position="168"/>
    </location>
</feature>
<evidence type="ECO:0000313" key="2">
    <source>
        <dbReference type="EMBL" id="OAE34062.1"/>
    </source>
</evidence>
<evidence type="ECO:0000256" key="1">
    <source>
        <dbReference type="SAM" id="MobiDB-lite"/>
    </source>
</evidence>
<feature type="compositionally biased region" description="Basic and acidic residues" evidence="1">
    <location>
        <begin position="99"/>
        <end position="110"/>
    </location>
</feature>
<sequence>MRRQWTVTHPELHSLRLLSDERAAQTTAPKEREKKGRTRTRCREKNKKQQTQQQQQQQKKKRKRKKKKQKNHNTERKLKPPNALKLKDAHSVTGGRIGATREHSRRREGAAVRGRRRQDALSEQQSSPVKFSPRGTEQTEPGQQEERAGLGWTGGGQSLTGLGGGSRHEGATGCLTVTAAWQANCGRSWARA</sequence>
<dbReference type="Proteomes" id="UP000077202">
    <property type="component" value="Unassembled WGS sequence"/>
</dbReference>
<organism evidence="2 3">
    <name type="scientific">Marchantia polymorpha subsp. ruderalis</name>
    <dbReference type="NCBI Taxonomy" id="1480154"/>
    <lineage>
        <taxon>Eukaryota</taxon>
        <taxon>Viridiplantae</taxon>
        <taxon>Streptophyta</taxon>
        <taxon>Embryophyta</taxon>
        <taxon>Marchantiophyta</taxon>
        <taxon>Marchantiopsida</taxon>
        <taxon>Marchantiidae</taxon>
        <taxon>Marchantiales</taxon>
        <taxon>Marchantiaceae</taxon>
        <taxon>Marchantia</taxon>
    </lineage>
</organism>
<feature type="compositionally biased region" description="Gly residues" evidence="1">
    <location>
        <begin position="151"/>
        <end position="165"/>
    </location>
</feature>
<feature type="compositionally biased region" description="Basic and acidic residues" evidence="1">
    <location>
        <begin position="16"/>
        <end position="34"/>
    </location>
</feature>
<feature type="compositionally biased region" description="Basic residues" evidence="1">
    <location>
        <begin position="58"/>
        <end position="71"/>
    </location>
</feature>